<organism evidence="1 2">
    <name type="scientific">Rotaria magnacalcarata</name>
    <dbReference type="NCBI Taxonomy" id="392030"/>
    <lineage>
        <taxon>Eukaryota</taxon>
        <taxon>Metazoa</taxon>
        <taxon>Spiralia</taxon>
        <taxon>Gnathifera</taxon>
        <taxon>Rotifera</taxon>
        <taxon>Eurotatoria</taxon>
        <taxon>Bdelloidea</taxon>
        <taxon>Philodinida</taxon>
        <taxon>Philodinidae</taxon>
        <taxon>Rotaria</taxon>
    </lineage>
</organism>
<evidence type="ECO:0000313" key="1">
    <source>
        <dbReference type="EMBL" id="CAF3926900.1"/>
    </source>
</evidence>
<dbReference type="Proteomes" id="UP000681967">
    <property type="component" value="Unassembled WGS sequence"/>
</dbReference>
<evidence type="ECO:0000313" key="2">
    <source>
        <dbReference type="Proteomes" id="UP000681967"/>
    </source>
</evidence>
<reference evidence="1" key="1">
    <citation type="submission" date="2021-02" db="EMBL/GenBank/DDBJ databases">
        <authorList>
            <person name="Nowell W R."/>
        </authorList>
    </citation>
    <scope>NUCLEOTIDE SEQUENCE</scope>
</reference>
<comment type="caution">
    <text evidence="1">The sequence shown here is derived from an EMBL/GenBank/DDBJ whole genome shotgun (WGS) entry which is preliminary data.</text>
</comment>
<dbReference type="AlphaFoldDB" id="A0A8S2LXV6"/>
<sequence length="238" mass="27239">MNTITNIHKPSPYAIATDLIPFIPVANHWYVPHGDKFYPLNEHSLTDLLNNRIAAIKVPHFLSEDECAACIKTIDRQRQFDIVTESVKEGESCIFETVSFSEDHGLVKRVGISQSEYTWEQRESYFEQVHENAKFVHTLECDPLTRTTKALQASWPYGQVSIAYPGGSYGSYWILWILLDPMDPTGSYGSYWILWILLDPMDPTGSYGSYWILWILLDPMDPTGSYGSYWILMDPDGP</sequence>
<name>A0A8S2LXV6_9BILA</name>
<protein>
    <submittedName>
        <fullName evidence="1">Uncharacterized protein</fullName>
    </submittedName>
</protein>
<accession>A0A8S2LXV6</accession>
<proteinExistence type="predicted"/>
<gene>
    <name evidence="1" type="ORF">BYL167_LOCUS9791</name>
</gene>
<dbReference type="EMBL" id="CAJOBH010002867">
    <property type="protein sequence ID" value="CAF3926900.1"/>
    <property type="molecule type" value="Genomic_DNA"/>
</dbReference>